<evidence type="ECO:0000256" key="5">
    <source>
        <dbReference type="ARBA" id="ARBA00022694"/>
    </source>
</evidence>
<gene>
    <name evidence="10" type="primary">miaA</name>
    <name evidence="14" type="ORF">CF386_04095</name>
</gene>
<dbReference type="Proteomes" id="UP000242175">
    <property type="component" value="Chromosome large"/>
</dbReference>
<dbReference type="PANTHER" id="PTHR11088">
    <property type="entry name" value="TRNA DIMETHYLALLYLTRANSFERASE"/>
    <property type="match status" value="1"/>
</dbReference>
<dbReference type="NCBIfam" id="TIGR00174">
    <property type="entry name" value="miaA"/>
    <property type="match status" value="1"/>
</dbReference>
<feature type="site" description="Interaction with substrate tRNA" evidence="10">
    <location>
        <position position="123"/>
    </location>
</feature>
<evidence type="ECO:0000256" key="2">
    <source>
        <dbReference type="ARBA" id="ARBA00003213"/>
    </source>
</evidence>
<accession>A0A220VCX6</accession>
<name>A0A220VCX6_9GAMM</name>
<dbReference type="AlphaFoldDB" id="A0A220VCX6"/>
<evidence type="ECO:0000256" key="8">
    <source>
        <dbReference type="ARBA" id="ARBA00022842"/>
    </source>
</evidence>
<evidence type="ECO:0000313" key="15">
    <source>
        <dbReference type="Proteomes" id="UP000242175"/>
    </source>
</evidence>
<comment type="caution">
    <text evidence="10">Lacks conserved residue(s) required for the propagation of feature annotation.</text>
</comment>
<dbReference type="EC" id="2.5.1.75" evidence="10"/>
<dbReference type="EMBL" id="CP022355">
    <property type="protein sequence ID" value="ASK78258.1"/>
    <property type="molecule type" value="Genomic_DNA"/>
</dbReference>
<feature type="binding site" evidence="10">
    <location>
        <begin position="12"/>
        <end position="17"/>
    </location>
    <ligand>
        <name>substrate</name>
    </ligand>
</feature>
<evidence type="ECO:0000313" key="14">
    <source>
        <dbReference type="EMBL" id="ASK78258.1"/>
    </source>
</evidence>
<dbReference type="InterPro" id="IPR018022">
    <property type="entry name" value="IPT"/>
</dbReference>
<dbReference type="InterPro" id="IPR039657">
    <property type="entry name" value="Dimethylallyltransferase"/>
</dbReference>
<keyword evidence="15" id="KW-1185">Reference proteome</keyword>
<comment type="cofactor">
    <cofactor evidence="1 10">
        <name>Mg(2+)</name>
        <dbReference type="ChEBI" id="CHEBI:18420"/>
    </cofactor>
</comment>
<evidence type="ECO:0000256" key="6">
    <source>
        <dbReference type="ARBA" id="ARBA00022741"/>
    </source>
</evidence>
<evidence type="ECO:0000256" key="3">
    <source>
        <dbReference type="ARBA" id="ARBA00005842"/>
    </source>
</evidence>
<keyword evidence="7 10" id="KW-0067">ATP-binding</keyword>
<comment type="similarity">
    <text evidence="3 10 13">Belongs to the IPP transferase family.</text>
</comment>
<keyword evidence="6 10" id="KW-0547">Nucleotide-binding</keyword>
<dbReference type="InterPro" id="IPR027417">
    <property type="entry name" value="P-loop_NTPase"/>
</dbReference>
<dbReference type="GO" id="GO:0052381">
    <property type="term" value="F:tRNA dimethylallyltransferase activity"/>
    <property type="evidence" value="ECO:0007669"/>
    <property type="project" value="UniProtKB-UniRule"/>
</dbReference>
<dbReference type="OrthoDB" id="9776390at2"/>
<comment type="subunit">
    <text evidence="10">Monomer.</text>
</comment>
<dbReference type="GO" id="GO:0006400">
    <property type="term" value="P:tRNA modification"/>
    <property type="evidence" value="ECO:0007669"/>
    <property type="project" value="TreeGrafter"/>
</dbReference>
<keyword evidence="8 10" id="KW-0460">Magnesium</keyword>
<evidence type="ECO:0000256" key="12">
    <source>
        <dbReference type="RuleBase" id="RU003784"/>
    </source>
</evidence>
<dbReference type="Pfam" id="PF01715">
    <property type="entry name" value="IPPT"/>
    <property type="match status" value="1"/>
</dbReference>
<comment type="function">
    <text evidence="2 10 12">Catalyzes the transfer of a dimethylallyl group onto the adenine at position 37 in tRNAs that read codons beginning with uridine, leading to the formation of N6-(dimethylallyl)adenosine (i(6)A).</text>
</comment>
<evidence type="ECO:0000256" key="13">
    <source>
        <dbReference type="RuleBase" id="RU003785"/>
    </source>
</evidence>
<dbReference type="PANTHER" id="PTHR11088:SF60">
    <property type="entry name" value="TRNA DIMETHYLALLYLTRANSFERASE"/>
    <property type="match status" value="1"/>
</dbReference>
<proteinExistence type="inferred from homology"/>
<dbReference type="SUPFAM" id="SSF52540">
    <property type="entry name" value="P-loop containing nucleoside triphosphate hydrolases"/>
    <property type="match status" value="1"/>
</dbReference>
<evidence type="ECO:0000256" key="1">
    <source>
        <dbReference type="ARBA" id="ARBA00001946"/>
    </source>
</evidence>
<dbReference type="RefSeq" id="WP_089073166.1">
    <property type="nucleotide sequence ID" value="NZ_CBCSAM010000013.1"/>
</dbReference>
<dbReference type="KEGG" id="pmai:CF386_04095"/>
<evidence type="ECO:0000256" key="7">
    <source>
        <dbReference type="ARBA" id="ARBA00022840"/>
    </source>
</evidence>
<dbReference type="Gene3D" id="3.40.50.300">
    <property type="entry name" value="P-loop containing nucleotide triphosphate hydrolases"/>
    <property type="match status" value="1"/>
</dbReference>
<dbReference type="HAMAP" id="MF_00185">
    <property type="entry name" value="IPP_trans"/>
    <property type="match status" value="1"/>
</dbReference>
<dbReference type="Gene3D" id="1.10.20.140">
    <property type="match status" value="1"/>
</dbReference>
<evidence type="ECO:0000256" key="11">
    <source>
        <dbReference type="RuleBase" id="RU003783"/>
    </source>
</evidence>
<feature type="region of interest" description="Interaction with substrate tRNA" evidence="10">
    <location>
        <begin position="35"/>
        <end position="38"/>
    </location>
</feature>
<keyword evidence="4 10" id="KW-0808">Transferase</keyword>
<reference evidence="14 15" key="1">
    <citation type="journal article" date="2016" name="Int. J. Syst. Evol. Microbiol.">
        <title>Paraphotobacterium marinum gen. nov., sp. nov., a member of the family Vibrionaceae, isolated from surface seawater.</title>
        <authorList>
            <person name="Huang Z."/>
            <person name="Dong C."/>
            <person name="Shao Z."/>
        </authorList>
    </citation>
    <scope>NUCLEOTIDE SEQUENCE [LARGE SCALE GENOMIC DNA]</scope>
    <source>
        <strain evidence="14 15">NSCS20N07D</strain>
    </source>
</reference>
<evidence type="ECO:0000256" key="4">
    <source>
        <dbReference type="ARBA" id="ARBA00022679"/>
    </source>
</evidence>
<keyword evidence="5 10" id="KW-0819">tRNA processing</keyword>
<feature type="binding site" evidence="10">
    <location>
        <begin position="10"/>
        <end position="17"/>
    </location>
    <ligand>
        <name>ATP</name>
        <dbReference type="ChEBI" id="CHEBI:30616"/>
    </ligand>
</feature>
<organism evidence="14 15">
    <name type="scientific">Paraphotobacterium marinum</name>
    <dbReference type="NCBI Taxonomy" id="1755811"/>
    <lineage>
        <taxon>Bacteria</taxon>
        <taxon>Pseudomonadati</taxon>
        <taxon>Pseudomonadota</taxon>
        <taxon>Gammaproteobacteria</taxon>
        <taxon>Vibrionales</taxon>
        <taxon>Vibrionaceae</taxon>
        <taxon>Paraphotobacterium</taxon>
    </lineage>
</organism>
<evidence type="ECO:0000256" key="9">
    <source>
        <dbReference type="ARBA" id="ARBA00049563"/>
    </source>
</evidence>
<protein>
    <recommendedName>
        <fullName evidence="10">tRNA dimethylallyltransferase</fullName>
        <ecNumber evidence="10">2.5.1.75</ecNumber>
    </recommendedName>
    <alternativeName>
        <fullName evidence="10">Dimethylallyl diphosphate:tRNA dimethylallyltransferase</fullName>
        <shortName evidence="10">DMAPP:tRNA dimethylallyltransferase</shortName>
        <shortName evidence="10">DMATase</shortName>
    </alternativeName>
    <alternativeName>
        <fullName evidence="10">Isopentenyl-diphosphate:tRNA isopentenyltransferase</fullName>
        <shortName evidence="10">IPP transferase</shortName>
        <shortName evidence="10">IPPT</shortName>
        <shortName evidence="10">IPTase</shortName>
    </alternativeName>
</protein>
<comment type="catalytic activity">
    <reaction evidence="9 10 11">
        <text>adenosine(37) in tRNA + dimethylallyl diphosphate = N(6)-dimethylallyladenosine(37) in tRNA + diphosphate</text>
        <dbReference type="Rhea" id="RHEA:26482"/>
        <dbReference type="Rhea" id="RHEA-COMP:10162"/>
        <dbReference type="Rhea" id="RHEA-COMP:10375"/>
        <dbReference type="ChEBI" id="CHEBI:33019"/>
        <dbReference type="ChEBI" id="CHEBI:57623"/>
        <dbReference type="ChEBI" id="CHEBI:74411"/>
        <dbReference type="ChEBI" id="CHEBI:74415"/>
        <dbReference type="EC" id="2.5.1.75"/>
    </reaction>
</comment>
<dbReference type="GO" id="GO:0005524">
    <property type="term" value="F:ATP binding"/>
    <property type="evidence" value="ECO:0007669"/>
    <property type="project" value="UniProtKB-UniRule"/>
</dbReference>
<feature type="region of interest" description="Interaction with substrate tRNA" evidence="10">
    <location>
        <begin position="273"/>
        <end position="280"/>
    </location>
</feature>
<feature type="site" description="Interaction with substrate tRNA" evidence="10">
    <location>
        <position position="101"/>
    </location>
</feature>
<sequence>MKNKIIFLMGPTASGKTDLAIKLMKDFPLDIISVDSALIYKGMNIGTAKPSEEELLLAPHKLIDIIDPKETYSVANFRIDALKEIKLIWDKGRIPILVGGTMLYFKSLVDGLSNLPESNPVIRQSLENQLNNKGISFLYEQLKELDIETALKLHPNDSQRILRAIEVCRVSQKPMSELLRQREQNFELHPLQLALLPEDRKHLHDKIEKRFHDMIKKGFVEEVKTLFSRGDLNENMPSIRAVGYRQIWKYLQGEYLLDEAIFRAICATRQLAKRQITWLRSWNNLSIVEPHKYDDVNLLVNNYLNS</sequence>
<feature type="region of interest" description="Interaction with substrate tRNA" evidence="10">
    <location>
        <begin position="159"/>
        <end position="163"/>
    </location>
</feature>
<evidence type="ECO:0000256" key="10">
    <source>
        <dbReference type="HAMAP-Rule" id="MF_00185"/>
    </source>
</evidence>